<dbReference type="GO" id="GO:0004222">
    <property type="term" value="F:metalloendopeptidase activity"/>
    <property type="evidence" value="ECO:0007669"/>
    <property type="project" value="InterPro"/>
</dbReference>
<dbReference type="GO" id="GO:0046872">
    <property type="term" value="F:metal ion binding"/>
    <property type="evidence" value="ECO:0007669"/>
    <property type="project" value="UniProtKB-KW"/>
</dbReference>
<keyword evidence="5" id="KW-0862">Zinc</keyword>
<evidence type="ECO:0000256" key="4">
    <source>
        <dbReference type="ARBA" id="ARBA00022801"/>
    </source>
</evidence>
<dbReference type="PROSITE" id="PS00143">
    <property type="entry name" value="INSULINASE"/>
    <property type="match status" value="1"/>
</dbReference>
<evidence type="ECO:0000313" key="14">
    <source>
        <dbReference type="Proteomes" id="UP000232323"/>
    </source>
</evidence>
<evidence type="ECO:0000313" key="13">
    <source>
        <dbReference type="EMBL" id="GAX77819.1"/>
    </source>
</evidence>
<dbReference type="InterPro" id="IPR032632">
    <property type="entry name" value="Peptidase_M16_M"/>
</dbReference>
<evidence type="ECO:0000259" key="11">
    <source>
        <dbReference type="Pfam" id="PF16187"/>
    </source>
</evidence>
<keyword evidence="14" id="KW-1185">Reference proteome</keyword>
<dbReference type="AlphaFoldDB" id="A0A250X4H7"/>
<feature type="domain" description="Peptidase M16 middle/third" evidence="11">
    <location>
        <begin position="376"/>
        <end position="658"/>
    </location>
</feature>
<evidence type="ECO:0000259" key="10">
    <source>
        <dbReference type="Pfam" id="PF05193"/>
    </source>
</evidence>
<dbReference type="Proteomes" id="UP000232323">
    <property type="component" value="Unassembled WGS sequence"/>
</dbReference>
<dbReference type="Pfam" id="PF22456">
    <property type="entry name" value="PqqF-like_C_4"/>
    <property type="match status" value="1"/>
</dbReference>
<evidence type="ECO:0000259" key="9">
    <source>
        <dbReference type="Pfam" id="PF00675"/>
    </source>
</evidence>
<organism evidence="13 14">
    <name type="scientific">Chlamydomonas eustigma</name>
    <dbReference type="NCBI Taxonomy" id="1157962"/>
    <lineage>
        <taxon>Eukaryota</taxon>
        <taxon>Viridiplantae</taxon>
        <taxon>Chlorophyta</taxon>
        <taxon>core chlorophytes</taxon>
        <taxon>Chlorophyceae</taxon>
        <taxon>CS clade</taxon>
        <taxon>Chlamydomonadales</taxon>
        <taxon>Chlamydomonadaceae</taxon>
        <taxon>Chlamydomonas</taxon>
    </lineage>
</organism>
<gene>
    <name evidence="13" type="ORF">CEUSTIGMA_g5262.t1</name>
</gene>
<dbReference type="FunFam" id="3.30.830.10:FF:000003">
    <property type="entry name" value="Insulin-degrading enzyme"/>
    <property type="match status" value="1"/>
</dbReference>
<keyword evidence="4" id="KW-0378">Hydrolase</keyword>
<sequence>MLESTVVKPANDLMKYRMLHLENGMRVMLVSDPDADKAACSMDVNIGSLADPTEFPGLAHFCEHMLFYASKKYPQEDEYSKFISDHGGSTNAWTASENTNYQFSINWDHLEPALDRFAQFFLCPLISADGVEREVNAVDSEHSKNLASDPWRLLQLAKHTANQDHPWSHFSTGSRATLIEEPRKKGLDPRQAVVDFHAKYYSSNICGLAVLGRHSLDELEAMVRPRFSEVLDKKLEAFAVAEDVFLESHLRRVVKALPVKEGHSLELSWQVPPSWKEYKSSPLNFLSHLLGHEGDGSLFSLLKQIGWATALSAGESGLSISSRSFFYVKVELTDEGQEHVQDVGAMVFRYLRLISGNESHWETIYEEVRGLSQLRFDFRDKPNPYSYVTSLSGNLLVYPEHDLLLAAYHVPQEYCPDLIRTALLHMTLDKVRICWTSHTFGDVAVLDEPWYGTKYCIETLPDAWAESWGEKAGPDARLHLPRPNPFIPTDFTLHKEDAWEGSPKVVLLEPCFMRVHHKCDMTFNTPKAVINLDFQSPEAYNSPEHAHMTKLFVALVEDELSELSYDAELAGLQYAVSNTQSGFGLSVSGYSHKLLVLLEEVLGRIFGFVVREDRLTLVAERIVKDYRNMKFQQPYQWAMYRRELMLNLKRWKVEEYLEVAGHVDAVKLKEFHSRLLGRVYIDALATGNIKEEEVLGMATRLKEGLVSKNGTKPVFPSQMRDFRTIRLPHGTSLVVERGPNPSNDNSAVTVVYQAGPDHLRGNALLQLLVYLSKRDAFHVLRTQQQLGYIVSMFEGQELRVHHLEVVVQSNAFSAADCAHRIEAFVKDLLATGLGDKCSITASKEAAITATDAAPQDSVVAAPNIGDVAEDDQPLVQESEFSSAVKELSKAKLEKPKKLSSLANQYWSEIYYGTLVFDRQELEVRELGSISPQELIDFATRLLGPEERRKGVVAVIGSAEEKRRKDDIRQGPSNTVSAGSIVSTSHGSSMPPAIDHMATETGNIVVQPACGGDDGDPSVIDIMVMASAFGGLSGEDTRPMTVVTDFAEFKRQQEVFPNVAALHDSSRRAL</sequence>
<evidence type="ECO:0000256" key="2">
    <source>
        <dbReference type="ARBA" id="ARBA00022670"/>
    </source>
</evidence>
<accession>A0A250X4H7</accession>
<dbReference type="GO" id="GO:0043171">
    <property type="term" value="P:peptide catabolic process"/>
    <property type="evidence" value="ECO:0007669"/>
    <property type="project" value="TreeGrafter"/>
</dbReference>
<dbReference type="Pfam" id="PF00675">
    <property type="entry name" value="Peptidase_M16"/>
    <property type="match status" value="1"/>
</dbReference>
<dbReference type="EMBL" id="BEGY01000027">
    <property type="protein sequence ID" value="GAX77819.1"/>
    <property type="molecule type" value="Genomic_DNA"/>
</dbReference>
<evidence type="ECO:0000256" key="6">
    <source>
        <dbReference type="ARBA" id="ARBA00023049"/>
    </source>
</evidence>
<dbReference type="InterPro" id="IPR011249">
    <property type="entry name" value="Metalloenz_LuxS/M16"/>
</dbReference>
<dbReference type="Gene3D" id="3.30.830.10">
    <property type="entry name" value="Metalloenzyme, LuxS/M16 peptidase-like"/>
    <property type="match status" value="5"/>
</dbReference>
<dbReference type="FunFam" id="3.30.830.10:FF:000005">
    <property type="entry name" value="nardilysin isoform X1"/>
    <property type="match status" value="1"/>
</dbReference>
<feature type="domain" description="Coenzyme PQQ synthesis protein F-like C-terminal lobe" evidence="12">
    <location>
        <begin position="770"/>
        <end position="830"/>
    </location>
</feature>
<evidence type="ECO:0000256" key="8">
    <source>
        <dbReference type="SAM" id="MobiDB-lite"/>
    </source>
</evidence>
<evidence type="ECO:0000256" key="1">
    <source>
        <dbReference type="ARBA" id="ARBA00007261"/>
    </source>
</evidence>
<keyword evidence="3" id="KW-0479">Metal-binding</keyword>
<dbReference type="InterPro" id="IPR007863">
    <property type="entry name" value="Peptidase_M16_C"/>
</dbReference>
<feature type="region of interest" description="Disordered" evidence="8">
    <location>
        <begin position="960"/>
        <end position="987"/>
    </location>
</feature>
<dbReference type="InterPro" id="IPR050626">
    <property type="entry name" value="Peptidase_M16"/>
</dbReference>
<keyword evidence="2" id="KW-0645">Protease</keyword>
<dbReference type="GO" id="GO:0005829">
    <property type="term" value="C:cytosol"/>
    <property type="evidence" value="ECO:0007669"/>
    <property type="project" value="TreeGrafter"/>
</dbReference>
<protein>
    <recommendedName>
        <fullName evidence="15">Peptidase M16 N-terminal domain-containing protein</fullName>
    </recommendedName>
</protein>
<evidence type="ECO:0008006" key="15">
    <source>
        <dbReference type="Google" id="ProtNLM"/>
    </source>
</evidence>
<dbReference type="InterPro" id="IPR054734">
    <property type="entry name" value="PqqF-like_C_4"/>
</dbReference>
<comment type="caution">
    <text evidence="13">The sequence shown here is derived from an EMBL/GenBank/DDBJ whole genome shotgun (WGS) entry which is preliminary data.</text>
</comment>
<keyword evidence="6" id="KW-0482">Metalloprotease</keyword>
<dbReference type="GO" id="GO:0051603">
    <property type="term" value="P:proteolysis involved in protein catabolic process"/>
    <property type="evidence" value="ECO:0007669"/>
    <property type="project" value="TreeGrafter"/>
</dbReference>
<dbReference type="OrthoDB" id="952271at2759"/>
<evidence type="ECO:0000256" key="7">
    <source>
        <dbReference type="RuleBase" id="RU004447"/>
    </source>
</evidence>
<evidence type="ECO:0000259" key="12">
    <source>
        <dbReference type="Pfam" id="PF22456"/>
    </source>
</evidence>
<dbReference type="InterPro" id="IPR011765">
    <property type="entry name" value="Pept_M16_N"/>
</dbReference>
<reference evidence="13 14" key="1">
    <citation type="submission" date="2017-08" db="EMBL/GenBank/DDBJ databases">
        <title>Acidophilic green algal genome provides insights into adaptation to an acidic environment.</title>
        <authorList>
            <person name="Hirooka S."/>
            <person name="Hirose Y."/>
            <person name="Kanesaki Y."/>
            <person name="Higuchi S."/>
            <person name="Fujiwara T."/>
            <person name="Onuma R."/>
            <person name="Era A."/>
            <person name="Ohbayashi R."/>
            <person name="Uzuka A."/>
            <person name="Nozaki H."/>
            <person name="Yoshikawa H."/>
            <person name="Miyagishima S.Y."/>
        </authorList>
    </citation>
    <scope>NUCLEOTIDE SEQUENCE [LARGE SCALE GENOMIC DNA]</scope>
    <source>
        <strain evidence="13 14">NIES-2499</strain>
    </source>
</reference>
<dbReference type="FunFam" id="3.30.830.10:FF:000004">
    <property type="entry name" value="Putative insulin-degrading enzyme"/>
    <property type="match status" value="1"/>
</dbReference>
<feature type="compositionally biased region" description="Polar residues" evidence="8">
    <location>
        <begin position="970"/>
        <end position="987"/>
    </location>
</feature>
<dbReference type="PANTHER" id="PTHR43690">
    <property type="entry name" value="NARDILYSIN"/>
    <property type="match status" value="1"/>
</dbReference>
<name>A0A250X4H7_9CHLO</name>
<feature type="domain" description="Peptidase M16 N-terminal" evidence="9">
    <location>
        <begin position="26"/>
        <end position="162"/>
    </location>
</feature>
<dbReference type="PANTHER" id="PTHR43690:SF18">
    <property type="entry name" value="INSULIN-DEGRADING ENZYME-RELATED"/>
    <property type="match status" value="1"/>
</dbReference>
<evidence type="ECO:0000256" key="5">
    <source>
        <dbReference type="ARBA" id="ARBA00022833"/>
    </source>
</evidence>
<dbReference type="Pfam" id="PF05193">
    <property type="entry name" value="Peptidase_M16_C"/>
    <property type="match status" value="1"/>
</dbReference>
<proteinExistence type="inferred from homology"/>
<feature type="domain" description="Peptidase M16 C-terminal" evidence="10">
    <location>
        <begin position="190"/>
        <end position="356"/>
    </location>
</feature>
<comment type="similarity">
    <text evidence="1 7">Belongs to the peptidase M16 family.</text>
</comment>
<dbReference type="InterPro" id="IPR001431">
    <property type="entry name" value="Pept_M16_Zn_BS"/>
</dbReference>
<dbReference type="SUPFAM" id="SSF63411">
    <property type="entry name" value="LuxS/MPP-like metallohydrolase"/>
    <property type="match status" value="5"/>
</dbReference>
<dbReference type="GO" id="GO:0005739">
    <property type="term" value="C:mitochondrion"/>
    <property type="evidence" value="ECO:0007669"/>
    <property type="project" value="TreeGrafter"/>
</dbReference>
<dbReference type="Pfam" id="PF16187">
    <property type="entry name" value="Peptidase_M16_M"/>
    <property type="match status" value="1"/>
</dbReference>
<evidence type="ECO:0000256" key="3">
    <source>
        <dbReference type="ARBA" id="ARBA00022723"/>
    </source>
</evidence>
<dbReference type="STRING" id="1157962.A0A250X4H7"/>